<evidence type="ECO:0000313" key="2">
    <source>
        <dbReference type="EMBL" id="PHT81381.1"/>
    </source>
</evidence>
<dbReference type="Gramene" id="PHT81381">
    <property type="protein sequence ID" value="PHT81381"/>
    <property type="gene ID" value="T459_14396"/>
</dbReference>
<dbReference type="Gene3D" id="3.10.20.90">
    <property type="entry name" value="Phosphatidylinositol 3-kinase Catalytic Subunit, Chain A, domain 1"/>
    <property type="match status" value="1"/>
</dbReference>
<comment type="caution">
    <text evidence="2">The sequence shown here is derived from an EMBL/GenBank/DDBJ whole genome shotgun (WGS) entry which is preliminary data.</text>
</comment>
<dbReference type="InterPro" id="IPR039540">
    <property type="entry name" value="UBL3-like_ubiquitin_dom"/>
</dbReference>
<dbReference type="EMBL" id="AYRZ02000005">
    <property type="protein sequence ID" value="PHT81381.1"/>
    <property type="molecule type" value="Genomic_DNA"/>
</dbReference>
<dbReference type="Proteomes" id="UP000222542">
    <property type="component" value="Unassembled WGS sequence"/>
</dbReference>
<dbReference type="OMA" id="RIIVEWP"/>
<keyword evidence="3" id="KW-1185">Reference proteome</keyword>
<sequence>MLEEYLVDVKFRLFDGSDVDPFRFSPTSAVAMLKDRIIVEWPKGFFYYFFHN</sequence>
<evidence type="ECO:0000259" key="1">
    <source>
        <dbReference type="Pfam" id="PF13881"/>
    </source>
</evidence>
<dbReference type="STRING" id="4072.A0A2G2ZHI9"/>
<dbReference type="SUPFAM" id="SSF54236">
    <property type="entry name" value="Ubiquitin-like"/>
    <property type="match status" value="1"/>
</dbReference>
<reference evidence="2 3" key="2">
    <citation type="journal article" date="2017" name="Genome Biol.">
        <title>New reference genome sequences of hot pepper reveal the massive evolution of plant disease-resistance genes by retroduplication.</title>
        <authorList>
            <person name="Kim S."/>
            <person name="Park J."/>
            <person name="Yeom S.I."/>
            <person name="Kim Y.M."/>
            <person name="Seo E."/>
            <person name="Kim K.T."/>
            <person name="Kim M.S."/>
            <person name="Lee J.M."/>
            <person name="Cheong K."/>
            <person name="Shin H.S."/>
            <person name="Kim S.B."/>
            <person name="Han K."/>
            <person name="Lee J."/>
            <person name="Park M."/>
            <person name="Lee H.A."/>
            <person name="Lee H.Y."/>
            <person name="Lee Y."/>
            <person name="Oh S."/>
            <person name="Lee J.H."/>
            <person name="Choi E."/>
            <person name="Choi E."/>
            <person name="Lee S.E."/>
            <person name="Jeon J."/>
            <person name="Kim H."/>
            <person name="Choi G."/>
            <person name="Song H."/>
            <person name="Lee J."/>
            <person name="Lee S.C."/>
            <person name="Kwon J.K."/>
            <person name="Lee H.Y."/>
            <person name="Koo N."/>
            <person name="Hong Y."/>
            <person name="Kim R.W."/>
            <person name="Kang W.H."/>
            <person name="Huh J.H."/>
            <person name="Kang B.C."/>
            <person name="Yang T.J."/>
            <person name="Lee Y.H."/>
            <person name="Bennetzen J.L."/>
            <person name="Choi D."/>
        </authorList>
    </citation>
    <scope>NUCLEOTIDE SEQUENCE [LARGE SCALE GENOMIC DNA]</scope>
    <source>
        <strain evidence="3">cv. CM334</strain>
    </source>
</reference>
<reference evidence="2 3" key="1">
    <citation type="journal article" date="2014" name="Nat. Genet.">
        <title>Genome sequence of the hot pepper provides insights into the evolution of pungency in Capsicum species.</title>
        <authorList>
            <person name="Kim S."/>
            <person name="Park M."/>
            <person name="Yeom S.I."/>
            <person name="Kim Y.M."/>
            <person name="Lee J.M."/>
            <person name="Lee H.A."/>
            <person name="Seo E."/>
            <person name="Choi J."/>
            <person name="Cheong K."/>
            <person name="Kim K.T."/>
            <person name="Jung K."/>
            <person name="Lee G.W."/>
            <person name="Oh S.K."/>
            <person name="Bae C."/>
            <person name="Kim S.B."/>
            <person name="Lee H.Y."/>
            <person name="Kim S.Y."/>
            <person name="Kim M.S."/>
            <person name="Kang B.C."/>
            <person name="Jo Y.D."/>
            <person name="Yang H.B."/>
            <person name="Jeong H.J."/>
            <person name="Kang W.H."/>
            <person name="Kwon J.K."/>
            <person name="Shin C."/>
            <person name="Lim J.Y."/>
            <person name="Park J.H."/>
            <person name="Huh J.H."/>
            <person name="Kim J.S."/>
            <person name="Kim B.D."/>
            <person name="Cohen O."/>
            <person name="Paran I."/>
            <person name="Suh M.C."/>
            <person name="Lee S.B."/>
            <person name="Kim Y.K."/>
            <person name="Shin Y."/>
            <person name="Noh S.J."/>
            <person name="Park J."/>
            <person name="Seo Y.S."/>
            <person name="Kwon S.Y."/>
            <person name="Kim H.A."/>
            <person name="Park J.M."/>
            <person name="Kim H.J."/>
            <person name="Choi S.B."/>
            <person name="Bosland P.W."/>
            <person name="Reeves G."/>
            <person name="Jo S.H."/>
            <person name="Lee B.W."/>
            <person name="Cho H.T."/>
            <person name="Choi H.S."/>
            <person name="Lee M.S."/>
            <person name="Yu Y."/>
            <person name="Do Choi Y."/>
            <person name="Park B.S."/>
            <person name="van Deynze A."/>
            <person name="Ashrafi H."/>
            <person name="Hill T."/>
            <person name="Kim W.T."/>
            <person name="Pai H.S."/>
            <person name="Ahn H.K."/>
            <person name="Yeam I."/>
            <person name="Giovannoni J.J."/>
            <person name="Rose J.K."/>
            <person name="Sorensen I."/>
            <person name="Lee S.J."/>
            <person name="Kim R.W."/>
            <person name="Choi I.Y."/>
            <person name="Choi B.S."/>
            <person name="Lim J.S."/>
            <person name="Lee Y.H."/>
            <person name="Choi D."/>
        </authorList>
    </citation>
    <scope>NUCLEOTIDE SEQUENCE [LARGE SCALE GENOMIC DNA]</scope>
    <source>
        <strain evidence="3">cv. CM334</strain>
    </source>
</reference>
<dbReference type="PANTHER" id="PTHR13169">
    <property type="entry name" value="UBIQUITIN-LIKE PROTEIN 3 HCG-1 PROTEIN"/>
    <property type="match status" value="1"/>
</dbReference>
<feature type="domain" description="UBL3-like ubiquitin" evidence="1">
    <location>
        <begin position="7"/>
        <end position="44"/>
    </location>
</feature>
<protein>
    <submittedName>
        <fullName evidence="2">Membrane-anchored ubiquitin-fold protein 3</fullName>
    </submittedName>
</protein>
<dbReference type="InterPro" id="IPR040015">
    <property type="entry name" value="UBL3-like"/>
</dbReference>
<dbReference type="AlphaFoldDB" id="A0A2G2ZHI9"/>
<dbReference type="Pfam" id="PF13881">
    <property type="entry name" value="Rad60-SLD_2"/>
    <property type="match status" value="1"/>
</dbReference>
<accession>A0A2G2ZHI9</accession>
<evidence type="ECO:0000313" key="3">
    <source>
        <dbReference type="Proteomes" id="UP000222542"/>
    </source>
</evidence>
<proteinExistence type="predicted"/>
<dbReference type="PANTHER" id="PTHR13169:SF1">
    <property type="entry name" value="MEMBRANE-ANCHORED UBIQUITIN-FOLD PROTEIN 4"/>
    <property type="match status" value="1"/>
</dbReference>
<gene>
    <name evidence="2" type="ORF">T459_14396</name>
</gene>
<dbReference type="InterPro" id="IPR029071">
    <property type="entry name" value="Ubiquitin-like_domsf"/>
</dbReference>
<name>A0A2G2ZHI9_CAPAN</name>
<organism evidence="2 3">
    <name type="scientific">Capsicum annuum</name>
    <name type="common">Capsicum pepper</name>
    <dbReference type="NCBI Taxonomy" id="4072"/>
    <lineage>
        <taxon>Eukaryota</taxon>
        <taxon>Viridiplantae</taxon>
        <taxon>Streptophyta</taxon>
        <taxon>Embryophyta</taxon>
        <taxon>Tracheophyta</taxon>
        <taxon>Spermatophyta</taxon>
        <taxon>Magnoliopsida</taxon>
        <taxon>eudicotyledons</taxon>
        <taxon>Gunneridae</taxon>
        <taxon>Pentapetalae</taxon>
        <taxon>asterids</taxon>
        <taxon>lamiids</taxon>
        <taxon>Solanales</taxon>
        <taxon>Solanaceae</taxon>
        <taxon>Solanoideae</taxon>
        <taxon>Capsiceae</taxon>
        <taxon>Capsicum</taxon>
    </lineage>
</organism>